<reference evidence="1 2" key="1">
    <citation type="journal article" date="2011" name="PLoS ONE">
        <title>The entomopathogenic bacterial endosymbionts xenorhabdus and photorhabdus: convergent lifestyles from divergent genomes.</title>
        <authorList>
            <person name="Chaston J.M."/>
            <person name="Suen G."/>
            <person name="Tucker S.L."/>
            <person name="Andersen A.W."/>
            <person name="Bhasin A."/>
            <person name="Bode E."/>
            <person name="Bode H.B."/>
            <person name="Brachmann A.O."/>
            <person name="Cowles C.E."/>
            <person name="Cowles K.N."/>
            <person name="Darby C."/>
            <person name="de Leon L."/>
            <person name="Drace K."/>
            <person name="Du Z."/>
            <person name="Givaudan A."/>
            <person name="Herbert Tran E.E."/>
            <person name="Jewell K.A."/>
            <person name="Knack J.J."/>
            <person name="Krasomil-Osterfeld K.C."/>
            <person name="Kukor R."/>
            <person name="Lanois A."/>
            <person name="Latreille P."/>
            <person name="Leimgruber N.K."/>
            <person name="Lipke C.M."/>
            <person name="Liu R."/>
            <person name="Lu X."/>
            <person name="Martens E.C."/>
            <person name="Marri P.R."/>
            <person name="Medigue C."/>
            <person name="Menard M.L."/>
            <person name="Miller N.M."/>
            <person name="Morales-Soto N."/>
            <person name="Norton S."/>
            <person name="Ogier J.C."/>
            <person name="Orchard S.S."/>
            <person name="Park D."/>
            <person name="Park Y."/>
            <person name="Qurollo B.A."/>
            <person name="Sugar D.R."/>
            <person name="Richards G.R."/>
            <person name="Rouy Z."/>
            <person name="Slominski B."/>
            <person name="Slominski K."/>
            <person name="Snyder H."/>
            <person name="Tjaden B.C."/>
            <person name="van der Hoeven R."/>
            <person name="Welch R.D."/>
            <person name="Wheeler C."/>
            <person name="Xiang B."/>
            <person name="Barbazuk B."/>
            <person name="Gaudriault S."/>
            <person name="Goodner B."/>
            <person name="Slater S.C."/>
            <person name="Forst S."/>
            <person name="Goldman B.S."/>
            <person name="Goodrich-Blair H."/>
        </authorList>
    </citation>
    <scope>NUCLEOTIDE SEQUENCE [LARGE SCALE GENOMIC DNA]</scope>
    <source>
        <strain evidence="2">ATCC 19061 / DSM 3370 / CCUG 14189 / LMG 1036 / NCIMB 9965 / AN6</strain>
    </source>
</reference>
<keyword evidence="2" id="KW-1185">Reference proteome</keyword>
<dbReference type="EMBL" id="FN667742">
    <property type="protein sequence ID" value="CBJ90800.1"/>
    <property type="molecule type" value="Genomic_DNA"/>
</dbReference>
<organism evidence="1 2">
    <name type="scientific">Xenorhabdus nematophila (strain ATCC 19061 / DSM 3370 / CCUG 14189 / LMG 1036 / NCIMB 9965 / AN6)</name>
    <dbReference type="NCBI Taxonomy" id="406817"/>
    <lineage>
        <taxon>Bacteria</taxon>
        <taxon>Pseudomonadati</taxon>
        <taxon>Pseudomonadota</taxon>
        <taxon>Gammaproteobacteria</taxon>
        <taxon>Enterobacterales</taxon>
        <taxon>Morganellaceae</taxon>
        <taxon>Xenorhabdus</taxon>
    </lineage>
</organism>
<dbReference type="AlphaFoldDB" id="D3VIG0"/>
<sequence length="54" mass="6374">MRFRIEFYWCNMKIKTSELTGRALDWSVAMAIIMFPIEDYIISNHQIIGYSVGN</sequence>
<evidence type="ECO:0000313" key="2">
    <source>
        <dbReference type="Proteomes" id="UP000008075"/>
    </source>
</evidence>
<dbReference type="Proteomes" id="UP000008075">
    <property type="component" value="Chromosome"/>
</dbReference>
<protein>
    <submittedName>
        <fullName evidence="1">Uncharacterized protein</fullName>
    </submittedName>
</protein>
<dbReference type="KEGG" id="xne:XNC1_2746"/>
<name>D3VIG0_XENNA</name>
<proteinExistence type="predicted"/>
<accession>D3VIG0</accession>
<dbReference type="HOGENOM" id="CLU_3049469_0_0_6"/>
<gene>
    <name evidence="1" type="ordered locus">XNC1_2746</name>
</gene>
<evidence type="ECO:0000313" key="1">
    <source>
        <dbReference type="EMBL" id="CBJ90800.1"/>
    </source>
</evidence>
<dbReference type="STRING" id="406817.XNC1_2746"/>